<feature type="compositionally biased region" description="Low complexity" evidence="1">
    <location>
        <begin position="383"/>
        <end position="396"/>
    </location>
</feature>
<dbReference type="Pfam" id="PF25040">
    <property type="entry name" value="BLTP1_C"/>
    <property type="match status" value="1"/>
</dbReference>
<dbReference type="PANTHER" id="PTHR31640:SF1">
    <property type="entry name" value="BRIDGE-LIKE LIPID TRANSFER PROTEIN FAMILY MEMBER 1"/>
    <property type="match status" value="1"/>
</dbReference>
<comment type="caution">
    <text evidence="3">The sequence shown here is derived from an EMBL/GenBank/DDBJ whole genome shotgun (WGS) entry which is preliminary data.</text>
</comment>
<dbReference type="InterPro" id="IPR033616">
    <property type="entry name" value="BLTP1"/>
</dbReference>
<gene>
    <name evidence="3" type="ORF">UJA718_LOCUS29559</name>
</gene>
<accession>A0A820YS45</accession>
<feature type="non-terminal residue" evidence="3">
    <location>
        <position position="1"/>
    </location>
</feature>
<reference evidence="3" key="1">
    <citation type="submission" date="2021-02" db="EMBL/GenBank/DDBJ databases">
        <authorList>
            <person name="Nowell W R."/>
        </authorList>
    </citation>
    <scope>NUCLEOTIDE SEQUENCE</scope>
</reference>
<keyword evidence="4" id="KW-1185">Reference proteome</keyword>
<feature type="domain" description="Bridge-like lipid transfer protein family member 1 C-terminal" evidence="2">
    <location>
        <begin position="667"/>
        <end position="932"/>
    </location>
</feature>
<name>A0A820YS45_9BILA</name>
<dbReference type="GO" id="GO:0098793">
    <property type="term" value="C:presynapse"/>
    <property type="evidence" value="ECO:0007669"/>
    <property type="project" value="GOC"/>
</dbReference>
<dbReference type="Proteomes" id="UP000663873">
    <property type="component" value="Unassembled WGS sequence"/>
</dbReference>
<sequence>DALRRLEPTANINNTAGYRRLSVGMNESDLVQNTNSSRLNNPPAYYTDASSVEELFKILLEYAGVRLSVTSSIEPLFEKLGQTVLATVQIKKFDVKILPNELINDAQLAILNPSVELTILNVTNLNIQSVCKQSREHNQLHSANVQAGIRVQSVKQEVNLSLLRLVYQFYTVVSNAFEYIDMDELVKTDANNFQVVNDSLESRSRTTTITDNQENYIDKSNKKSSPINNNNNNNNNDLIGAERQCWKRLRKLVATYETSIDIKNLSSTTKNQRNDSQMSSDDSLEEHGKESFRLLPKQNDIKHETLLLSAFGWLIIDDIYYAASLGGLKVDGCMRKVQGSISLSQRLRNLQANTNIHNAKKYDGSLIVQIASTSLSLKETLSTSSDSSSHINTSTSYQATTTNPTLPTQEISVLDIIIGKSQALTSLQTRGINNLRLSGVTNIGTIAMDVPLRPQEVHDLVNRAGRLITSYVQEFLPDDTEQPSSATSNLNNDESDQTNTNIDDTITEINVPSISVPISTKRHLNIHQEPKLSSNVTTNLLETQTSLLSISKRPIFEVHITAHCKGMTFSTTLLSTLKAQYKIGVVEGVANLGITTSRFTAIVHEHALHFLNNNNTNNPYQLPTVSSDNHVRIDFPQIRCYGNYIAGQEQDNKPKGRLNLRTKIDLLKLTITADFLAQLVFVSKVIIHEINEILEKVSGVDHFQFKPTEVVPKTKRSKSADDIIDNDINEDDDEEEKIPTTPFIYTINISMKGFEVMGKTPSNTIVKFENGDKKLPILIKLTNYDEQNSLLLYEKSLIKAALNIKISLGQLLPTGNFQDAAYFKTKLLLKNSFQFDEIEKKAYFIRLTKPSFYWQSGAIDKGILFWLNYKNTYDYWNEQRGAFTTPTSDSRSIRSLVNVQPSPTTTNELNLMFQLHIIDLGVAIPLQQIDQPTKLSSASKTTTDYQSNATLNQRHAY</sequence>
<evidence type="ECO:0000313" key="4">
    <source>
        <dbReference type="Proteomes" id="UP000663873"/>
    </source>
</evidence>
<dbReference type="PANTHER" id="PTHR31640">
    <property type="entry name" value="TRANSMEMBRANE PROTEIN KIAA1109"/>
    <property type="match status" value="1"/>
</dbReference>
<evidence type="ECO:0000256" key="1">
    <source>
        <dbReference type="SAM" id="MobiDB-lite"/>
    </source>
</evidence>
<dbReference type="GO" id="GO:0048488">
    <property type="term" value="P:synaptic vesicle endocytosis"/>
    <property type="evidence" value="ECO:0007669"/>
    <property type="project" value="TreeGrafter"/>
</dbReference>
<dbReference type="EMBL" id="CAJOBP010009536">
    <property type="protein sequence ID" value="CAF4554273.1"/>
    <property type="molecule type" value="Genomic_DNA"/>
</dbReference>
<evidence type="ECO:0000313" key="3">
    <source>
        <dbReference type="EMBL" id="CAF4554273.1"/>
    </source>
</evidence>
<feature type="compositionally biased region" description="Polar residues" evidence="1">
    <location>
        <begin position="482"/>
        <end position="492"/>
    </location>
</feature>
<feature type="compositionally biased region" description="Polar residues" evidence="1">
    <location>
        <begin position="267"/>
        <end position="281"/>
    </location>
</feature>
<organism evidence="3 4">
    <name type="scientific">Rotaria socialis</name>
    <dbReference type="NCBI Taxonomy" id="392032"/>
    <lineage>
        <taxon>Eukaryota</taxon>
        <taxon>Metazoa</taxon>
        <taxon>Spiralia</taxon>
        <taxon>Gnathifera</taxon>
        <taxon>Rotifera</taxon>
        <taxon>Eurotatoria</taxon>
        <taxon>Bdelloidea</taxon>
        <taxon>Philodinida</taxon>
        <taxon>Philodinidae</taxon>
        <taxon>Rotaria</taxon>
    </lineage>
</organism>
<dbReference type="InterPro" id="IPR056742">
    <property type="entry name" value="BLTP1_C"/>
</dbReference>
<feature type="region of interest" description="Disordered" evidence="1">
    <location>
        <begin position="478"/>
        <end position="500"/>
    </location>
</feature>
<feature type="region of interest" description="Disordered" evidence="1">
    <location>
        <begin position="217"/>
        <end position="236"/>
    </location>
</feature>
<proteinExistence type="predicted"/>
<feature type="non-terminal residue" evidence="3">
    <location>
        <position position="957"/>
    </location>
</feature>
<feature type="region of interest" description="Disordered" evidence="1">
    <location>
        <begin position="267"/>
        <end position="289"/>
    </location>
</feature>
<evidence type="ECO:0000259" key="2">
    <source>
        <dbReference type="Pfam" id="PF25040"/>
    </source>
</evidence>
<feature type="region of interest" description="Disordered" evidence="1">
    <location>
        <begin position="383"/>
        <end position="403"/>
    </location>
</feature>
<dbReference type="AlphaFoldDB" id="A0A820YS45"/>
<protein>
    <recommendedName>
        <fullName evidence="2">Bridge-like lipid transfer protein family member 1 C-terminal domain-containing protein</fullName>
    </recommendedName>
</protein>